<dbReference type="EMBL" id="AGUF01000097">
    <property type="protein sequence ID" value="EHK62899.1"/>
    <property type="molecule type" value="Genomic_DNA"/>
</dbReference>
<dbReference type="AlphaFoldDB" id="H0FFP2"/>
<reference evidence="1 2" key="1">
    <citation type="journal article" date="2012" name="J. Bacteriol.">
        <title>Genome sequence of the highly efficient arsenite-oxidizing bacterium Achromobacter arsenitoxydans SY8.</title>
        <authorList>
            <person name="Li X."/>
            <person name="Hu Y."/>
            <person name="Gong J."/>
            <person name="Lin Y."/>
            <person name="Johnstone L."/>
            <person name="Rensing C."/>
            <person name="Wang G."/>
        </authorList>
    </citation>
    <scope>NUCLEOTIDE SEQUENCE [LARGE SCALE GENOMIC DNA]</scope>
    <source>
        <strain evidence="1 2">SY8</strain>
    </source>
</reference>
<evidence type="ECO:0000313" key="1">
    <source>
        <dbReference type="EMBL" id="EHK62899.1"/>
    </source>
</evidence>
<sequence>MLLDLALGRRFALGLDARGHPLQAVIPFDLSHDGFLPLVVLPVADHLAGVGDAVRQDVDVLVLGVGVPGDDELVVLEAHPAQITLPDFPPLLIRKLFAGGGG</sequence>
<evidence type="ECO:0000313" key="2">
    <source>
        <dbReference type="Proteomes" id="UP000003113"/>
    </source>
</evidence>
<organism evidence="1 2">
    <name type="scientific">Achromobacter arsenitoxydans SY8</name>
    <dbReference type="NCBI Taxonomy" id="477184"/>
    <lineage>
        <taxon>Bacteria</taxon>
        <taxon>Pseudomonadati</taxon>
        <taxon>Pseudomonadota</taxon>
        <taxon>Betaproteobacteria</taxon>
        <taxon>Burkholderiales</taxon>
        <taxon>Alcaligenaceae</taxon>
        <taxon>Achromobacter</taxon>
    </lineage>
</organism>
<accession>H0FFP2</accession>
<gene>
    <name evidence="1" type="ORF">KYC_28058</name>
</gene>
<dbReference type="STRING" id="477184.KYC_28058"/>
<proteinExistence type="predicted"/>
<dbReference type="Proteomes" id="UP000003113">
    <property type="component" value="Unassembled WGS sequence"/>
</dbReference>
<comment type="caution">
    <text evidence="1">The sequence shown here is derived from an EMBL/GenBank/DDBJ whole genome shotgun (WGS) entry which is preliminary data.</text>
</comment>
<keyword evidence="2" id="KW-1185">Reference proteome</keyword>
<protein>
    <submittedName>
        <fullName evidence="1">Uncharacterized protein</fullName>
    </submittedName>
</protein>
<name>H0FFP2_9BURK</name>